<dbReference type="EMBL" id="JACJPW010000009">
    <property type="protein sequence ID" value="MBD2180473.1"/>
    <property type="molecule type" value="Genomic_DNA"/>
</dbReference>
<dbReference type="Pfam" id="PF13531">
    <property type="entry name" value="SBP_bac_11"/>
    <property type="match status" value="1"/>
</dbReference>
<comment type="subcellular location">
    <subcellularLocation>
        <location evidence="1">Periplasm</location>
    </subcellularLocation>
</comment>
<evidence type="ECO:0000313" key="7">
    <source>
        <dbReference type="EMBL" id="MBD2180473.1"/>
    </source>
</evidence>
<dbReference type="InterPro" id="IPR005669">
    <property type="entry name" value="Thiosulph/SO4-bd"/>
</dbReference>
<reference evidence="7" key="2">
    <citation type="submission" date="2020-08" db="EMBL/GenBank/DDBJ databases">
        <authorList>
            <person name="Chen M."/>
            <person name="Teng W."/>
            <person name="Zhao L."/>
            <person name="Hu C."/>
            <person name="Zhou Y."/>
            <person name="Han B."/>
            <person name="Song L."/>
            <person name="Shu W."/>
        </authorList>
    </citation>
    <scope>NUCLEOTIDE SEQUENCE</scope>
    <source>
        <strain evidence="7">FACHB-1375</strain>
    </source>
</reference>
<organism evidence="7 8">
    <name type="scientific">Aerosakkonema funiforme FACHB-1375</name>
    <dbReference type="NCBI Taxonomy" id="2949571"/>
    <lineage>
        <taxon>Bacteria</taxon>
        <taxon>Bacillati</taxon>
        <taxon>Cyanobacteriota</taxon>
        <taxon>Cyanophyceae</taxon>
        <taxon>Oscillatoriophycideae</taxon>
        <taxon>Aerosakkonematales</taxon>
        <taxon>Aerosakkonemataceae</taxon>
        <taxon>Aerosakkonema</taxon>
    </lineage>
</organism>
<evidence type="ECO:0000256" key="2">
    <source>
        <dbReference type="ARBA" id="ARBA00006099"/>
    </source>
</evidence>
<keyword evidence="5" id="KW-0574">Periplasm</keyword>
<keyword evidence="8" id="KW-1185">Reference proteome</keyword>
<evidence type="ECO:0000313" key="8">
    <source>
        <dbReference type="Proteomes" id="UP000641646"/>
    </source>
</evidence>
<evidence type="ECO:0000256" key="4">
    <source>
        <dbReference type="ARBA" id="ARBA00022729"/>
    </source>
</evidence>
<evidence type="ECO:0000256" key="1">
    <source>
        <dbReference type="ARBA" id="ARBA00004418"/>
    </source>
</evidence>
<dbReference type="GO" id="GO:0140104">
    <property type="term" value="F:molecular carrier activity"/>
    <property type="evidence" value="ECO:0007669"/>
    <property type="project" value="InterPro"/>
</dbReference>
<evidence type="ECO:0000256" key="6">
    <source>
        <dbReference type="SAM" id="Phobius"/>
    </source>
</evidence>
<dbReference type="SUPFAM" id="SSF53850">
    <property type="entry name" value="Periplasmic binding protein-like II"/>
    <property type="match status" value="1"/>
</dbReference>
<gene>
    <name evidence="7" type="ORF">H6G03_05025</name>
</gene>
<sequence>MQYTRLKKWALLRLRKRTGSPAIFDKSANLLKSSLFRTFILLFAVGLGLSWLIPQPARSQQPKDVELTLVSFAVTKAAYDRIIPGFTAKWKREHNQNVRFNQSYGGSGSQTRAVIDGLEADIVHLALAFDVNRIQQAGLIQPGWEREVPNGGIASKSVVALVTRPGNPKRIQNWSDLAKSGVKVITANPKTSGVARWNFLALWGSVTQNGGNEQAARNFVGQVYRNVPILPKDAREASDVFYKQNQGDVLLNYENEVLLAKQQGETEPFIIPQVNISIDNPVAVVDKNADKHGTRQVAQAFVQYLFSPEAQREFAKVGFRPVNTTVAAEYSRNFPRIGKLFTISQLGGWDGAQRRFFADGALFDQLQVAAR</sequence>
<keyword evidence="6" id="KW-1133">Transmembrane helix</keyword>
<evidence type="ECO:0000256" key="3">
    <source>
        <dbReference type="ARBA" id="ARBA00022448"/>
    </source>
</evidence>
<dbReference type="Proteomes" id="UP000641646">
    <property type="component" value="Unassembled WGS sequence"/>
</dbReference>
<dbReference type="AlphaFoldDB" id="A0A926ZEV4"/>
<dbReference type="CDD" id="cd01005">
    <property type="entry name" value="PBP2_CysP"/>
    <property type="match status" value="1"/>
</dbReference>
<proteinExistence type="inferred from homology"/>
<dbReference type="PROSITE" id="PS00757">
    <property type="entry name" value="PROK_SULFATE_BIND_2"/>
    <property type="match status" value="1"/>
</dbReference>
<name>A0A926ZEV4_9CYAN</name>
<comment type="caution">
    <text evidence="7">The sequence shown here is derived from an EMBL/GenBank/DDBJ whole genome shotgun (WGS) entry which is preliminary data.</text>
</comment>
<comment type="similarity">
    <text evidence="2">Belongs to the prokaryotic sulfate-binding protein family.</text>
</comment>
<feature type="transmembrane region" description="Helical" evidence="6">
    <location>
        <begin position="35"/>
        <end position="53"/>
    </location>
</feature>
<dbReference type="GO" id="GO:1901681">
    <property type="term" value="F:sulfur compound binding"/>
    <property type="evidence" value="ECO:0007669"/>
    <property type="project" value="InterPro"/>
</dbReference>
<dbReference type="GO" id="GO:0042597">
    <property type="term" value="C:periplasmic space"/>
    <property type="evidence" value="ECO:0007669"/>
    <property type="project" value="UniProtKB-SubCell"/>
</dbReference>
<dbReference type="GO" id="GO:1902358">
    <property type="term" value="P:sulfate transmembrane transport"/>
    <property type="evidence" value="ECO:0007669"/>
    <property type="project" value="InterPro"/>
</dbReference>
<accession>A0A926ZEV4</accession>
<reference evidence="7" key="1">
    <citation type="journal article" date="2015" name="ISME J.">
        <title>Draft Genome Sequence of Streptomyces incarnatus NRRL8089, which Produces the Nucleoside Antibiotic Sinefungin.</title>
        <authorList>
            <person name="Oshima K."/>
            <person name="Hattori M."/>
            <person name="Shimizu H."/>
            <person name="Fukuda K."/>
            <person name="Nemoto M."/>
            <person name="Inagaki K."/>
            <person name="Tamura T."/>
        </authorList>
    </citation>
    <scope>NUCLEOTIDE SEQUENCE</scope>
    <source>
        <strain evidence="7">FACHB-1375</strain>
    </source>
</reference>
<keyword evidence="6" id="KW-0812">Transmembrane</keyword>
<keyword evidence="4" id="KW-0732">Signal</keyword>
<protein>
    <submittedName>
        <fullName evidence="7">Sulfate ABC transporter substrate-binding protein</fullName>
    </submittedName>
</protein>
<dbReference type="PANTHER" id="PTHR30368">
    <property type="entry name" value="SULFATE-BINDING PROTEIN"/>
    <property type="match status" value="1"/>
</dbReference>
<dbReference type="InterPro" id="IPR034408">
    <property type="entry name" value="Sulphate/thiosulphate_BS"/>
</dbReference>
<dbReference type="RefSeq" id="WP_190462719.1">
    <property type="nucleotide sequence ID" value="NZ_JACJPW010000009.1"/>
</dbReference>
<keyword evidence="6" id="KW-0472">Membrane</keyword>
<keyword evidence="3" id="KW-0813">Transport</keyword>
<dbReference type="NCBIfam" id="TIGR00971">
    <property type="entry name" value="3a0106s03"/>
    <property type="match status" value="1"/>
</dbReference>
<dbReference type="Gene3D" id="3.40.190.10">
    <property type="entry name" value="Periplasmic binding protein-like II"/>
    <property type="match status" value="2"/>
</dbReference>
<evidence type="ECO:0000256" key="5">
    <source>
        <dbReference type="ARBA" id="ARBA00022764"/>
    </source>
</evidence>
<dbReference type="PANTHER" id="PTHR30368:SF2">
    <property type="entry name" value="SULFATE-BINDING PROTEIN"/>
    <property type="match status" value="1"/>
</dbReference>